<dbReference type="Proteomes" id="UP000076512">
    <property type="component" value="Unassembled WGS sequence"/>
</dbReference>
<evidence type="ECO:0000313" key="2">
    <source>
        <dbReference type="Proteomes" id="UP000076512"/>
    </source>
</evidence>
<dbReference type="EMBL" id="LWGR01000007">
    <property type="protein sequence ID" value="KZM73871.1"/>
    <property type="molecule type" value="Genomic_DNA"/>
</dbReference>
<accession>A0A164N150</accession>
<sequence>MRSTIVTIAVIAGMVGGGLVVAGTAGAVSDDATCSVVKQAVEDYSAGSDAIDGAGADAAARSGELWRGLIAKFSDAAADADDGQVKSALNVAVAQMNRVVTPAETDLKTMMSDPAFRDAMTGLDSACGF</sequence>
<organism evidence="1 2">
    <name type="scientific">Nocardia terpenica</name>
    <dbReference type="NCBI Taxonomy" id="455432"/>
    <lineage>
        <taxon>Bacteria</taxon>
        <taxon>Bacillati</taxon>
        <taxon>Actinomycetota</taxon>
        <taxon>Actinomycetes</taxon>
        <taxon>Mycobacteriales</taxon>
        <taxon>Nocardiaceae</taxon>
        <taxon>Nocardia</taxon>
    </lineage>
</organism>
<dbReference type="RefSeq" id="WP_067592058.1">
    <property type="nucleotide sequence ID" value="NZ_JABMCZ010000001.1"/>
</dbReference>
<keyword evidence="2" id="KW-1185">Reference proteome</keyword>
<comment type="caution">
    <text evidence="1">The sequence shown here is derived from an EMBL/GenBank/DDBJ whole genome shotgun (WGS) entry which is preliminary data.</text>
</comment>
<evidence type="ECO:0000313" key="1">
    <source>
        <dbReference type="EMBL" id="KZM73871.1"/>
    </source>
</evidence>
<dbReference type="OrthoDB" id="10010123at2"/>
<name>A0A164N150_9NOCA</name>
<dbReference type="AlphaFoldDB" id="A0A164N150"/>
<proteinExistence type="predicted"/>
<protein>
    <submittedName>
        <fullName evidence="1">Uncharacterized protein</fullName>
    </submittedName>
</protein>
<reference evidence="1 2" key="1">
    <citation type="submission" date="2016-04" db="EMBL/GenBank/DDBJ databases">
        <authorList>
            <person name="Evans L.H."/>
            <person name="Alamgir A."/>
            <person name="Owens N."/>
            <person name="Weber N.D."/>
            <person name="Virtaneva K."/>
            <person name="Barbian K."/>
            <person name="Babar A."/>
            <person name="Rosenke K."/>
        </authorList>
    </citation>
    <scope>NUCLEOTIDE SEQUENCE [LARGE SCALE GENOMIC DNA]</scope>
    <source>
        <strain evidence="1 2">IFM 0406</strain>
    </source>
</reference>
<gene>
    <name evidence="1" type="ORF">AWN90_35655</name>
</gene>